<dbReference type="AlphaFoldDB" id="A0AAD6PLQ7"/>
<dbReference type="EMBL" id="JAPFFJ010000002">
    <property type="protein sequence ID" value="KAJ6434516.1"/>
    <property type="molecule type" value="Genomic_DNA"/>
</dbReference>
<evidence type="ECO:0000256" key="7">
    <source>
        <dbReference type="ARBA" id="ARBA00022989"/>
    </source>
</evidence>
<feature type="transmembrane region" description="Helical" evidence="9">
    <location>
        <begin position="155"/>
        <end position="176"/>
    </location>
</feature>
<dbReference type="FunFam" id="1.20.1280.290:FF:000002">
    <property type="entry name" value="Bidirectional sugar transporter SWEET"/>
    <property type="match status" value="1"/>
</dbReference>
<evidence type="ECO:0000256" key="5">
    <source>
        <dbReference type="ARBA" id="ARBA00022692"/>
    </source>
</evidence>
<evidence type="ECO:0000256" key="4">
    <source>
        <dbReference type="ARBA" id="ARBA00022597"/>
    </source>
</evidence>
<dbReference type="GO" id="GO:0051119">
    <property type="term" value="F:sugar transmembrane transporter activity"/>
    <property type="evidence" value="ECO:0007669"/>
    <property type="project" value="InterPro"/>
</dbReference>
<evidence type="ECO:0000256" key="3">
    <source>
        <dbReference type="ARBA" id="ARBA00022448"/>
    </source>
</evidence>
<gene>
    <name evidence="11" type="ORF">OIU84_018100</name>
</gene>
<dbReference type="PANTHER" id="PTHR10791">
    <property type="entry name" value="RAG1-ACTIVATING PROTEIN 1"/>
    <property type="match status" value="1"/>
</dbReference>
<name>A0AAD6PLQ7_9ROSI</name>
<keyword evidence="6" id="KW-0677">Repeat</keyword>
<reference evidence="11 12" key="1">
    <citation type="journal article" date="2023" name="Int. J. Mol. Sci.">
        <title>De Novo Assembly and Annotation of 11 Diverse Shrub Willow (Salix) Genomes Reveals Novel Gene Organization in Sex-Linked Regions.</title>
        <authorList>
            <person name="Hyden B."/>
            <person name="Feng K."/>
            <person name="Yates T.B."/>
            <person name="Jawdy S."/>
            <person name="Cereghino C."/>
            <person name="Smart L.B."/>
            <person name="Muchero W."/>
        </authorList>
    </citation>
    <scope>NUCLEOTIDE SEQUENCE [LARGE SCALE GENOMIC DNA]</scope>
    <source>
        <tissue evidence="11">Shoot tip</tissue>
    </source>
</reference>
<dbReference type="GO" id="GO:0012505">
    <property type="term" value="C:endomembrane system"/>
    <property type="evidence" value="ECO:0007669"/>
    <property type="project" value="UniProtKB-SubCell"/>
</dbReference>
<evidence type="ECO:0000256" key="8">
    <source>
        <dbReference type="ARBA" id="ARBA00023136"/>
    </source>
</evidence>
<evidence type="ECO:0000256" key="2">
    <source>
        <dbReference type="ARBA" id="ARBA00007809"/>
    </source>
</evidence>
<dbReference type="Gene3D" id="1.20.1280.290">
    <property type="match status" value="2"/>
</dbReference>
<accession>A0AAD6PLQ7</accession>
<keyword evidence="7 9" id="KW-1133">Transmembrane helix</keyword>
<comment type="caution">
    <text evidence="9">Lacks conserved residue(s) required for the propagation of feature annotation.</text>
</comment>
<dbReference type="PANTHER" id="PTHR10791:SF231">
    <property type="entry name" value="BIDIRECTIONAL SUGAR TRANSPORTER SWEET"/>
    <property type="match status" value="1"/>
</dbReference>
<dbReference type="Pfam" id="PF03083">
    <property type="entry name" value="MtN3_slv"/>
    <property type="match status" value="2"/>
</dbReference>
<evidence type="ECO:0000313" key="11">
    <source>
        <dbReference type="EMBL" id="KAJ6434516.1"/>
    </source>
</evidence>
<dbReference type="GO" id="GO:0051260">
    <property type="term" value="P:protein homooligomerization"/>
    <property type="evidence" value="ECO:0007669"/>
    <property type="project" value="UniProtKB-ARBA"/>
</dbReference>
<evidence type="ECO:0000256" key="9">
    <source>
        <dbReference type="RuleBase" id="RU910715"/>
    </source>
</evidence>
<comment type="similarity">
    <text evidence="2 9">Belongs to the SWEET sugar transporter family.</text>
</comment>
<feature type="region of interest" description="Disordered" evidence="10">
    <location>
        <begin position="245"/>
        <end position="268"/>
    </location>
</feature>
<dbReference type="Proteomes" id="UP001162972">
    <property type="component" value="Chromosome 13"/>
</dbReference>
<keyword evidence="4 9" id="KW-0762">Sugar transport</keyword>
<organism evidence="11 12">
    <name type="scientific">Salix udensis</name>
    <dbReference type="NCBI Taxonomy" id="889485"/>
    <lineage>
        <taxon>Eukaryota</taxon>
        <taxon>Viridiplantae</taxon>
        <taxon>Streptophyta</taxon>
        <taxon>Embryophyta</taxon>
        <taxon>Tracheophyta</taxon>
        <taxon>Spermatophyta</taxon>
        <taxon>Magnoliopsida</taxon>
        <taxon>eudicotyledons</taxon>
        <taxon>Gunneridae</taxon>
        <taxon>Pentapetalae</taxon>
        <taxon>rosids</taxon>
        <taxon>fabids</taxon>
        <taxon>Malpighiales</taxon>
        <taxon>Salicaceae</taxon>
        <taxon>Saliceae</taxon>
        <taxon>Salix</taxon>
    </lineage>
</organism>
<proteinExistence type="inferred from homology"/>
<evidence type="ECO:0000313" key="12">
    <source>
        <dbReference type="Proteomes" id="UP001162972"/>
    </source>
</evidence>
<feature type="transmembrane region" description="Helical" evidence="9">
    <location>
        <begin position="188"/>
        <end position="210"/>
    </location>
</feature>
<dbReference type="InterPro" id="IPR004316">
    <property type="entry name" value="SWEET_rpt"/>
</dbReference>
<feature type="transmembrane region" description="Helical" evidence="9">
    <location>
        <begin position="216"/>
        <end position="237"/>
    </location>
</feature>
<evidence type="ECO:0000256" key="6">
    <source>
        <dbReference type="ARBA" id="ARBA00022737"/>
    </source>
</evidence>
<dbReference type="InterPro" id="IPR047664">
    <property type="entry name" value="SWEET"/>
</dbReference>
<comment type="caution">
    <text evidence="11">The sequence shown here is derived from an EMBL/GenBank/DDBJ whole genome shotgun (WGS) entry which is preliminary data.</text>
</comment>
<comment type="function">
    <text evidence="9">Mediates both low-affinity uptake and efflux of sugar across the membrane.</text>
</comment>
<feature type="transmembrane region" description="Helical" evidence="9">
    <location>
        <begin position="128"/>
        <end position="149"/>
    </location>
</feature>
<keyword evidence="3 9" id="KW-0813">Transport</keyword>
<dbReference type="GO" id="GO:0016020">
    <property type="term" value="C:membrane"/>
    <property type="evidence" value="ECO:0007669"/>
    <property type="project" value="InterPro"/>
</dbReference>
<keyword evidence="12" id="KW-1185">Reference proteome</keyword>
<feature type="transmembrane region" description="Helical" evidence="9">
    <location>
        <begin position="93"/>
        <end position="116"/>
    </location>
</feature>
<sequence>MIGSYLSIYSLKFKPQRDSIAFIKTFSTMFSIIALFGVLGNITTGLVYLSPAKTFWRIARNRSTEEFESIPYICKLLNAYQWVYYGIIKPDSVLVATINGFGAVVELVFIVIFLVFASTQKMRVRTAILFGALDLVFPAVSFLLMQFLLHGQLRIDISGIFCVVFSMITYSSPLSAMKTVVSAKSVEYMPFLLSFFLFINGGVWTVYAFLTKDYFIGIPNGSGFLLGTAQLILYVMYMNPKPSKKISGNDSEEDGSKLDEPLISNLVS</sequence>
<dbReference type="FunFam" id="1.20.1280.290:FF:000001">
    <property type="entry name" value="Bidirectional sugar transporter SWEET"/>
    <property type="match status" value="1"/>
</dbReference>
<comment type="subcellular location">
    <subcellularLocation>
        <location evidence="1">Endomembrane system</location>
        <topology evidence="1">Multi-pass membrane protein</topology>
    </subcellularLocation>
</comment>
<protein>
    <recommendedName>
        <fullName evidence="9">Bidirectional sugar transporter SWEET</fullName>
    </recommendedName>
</protein>
<feature type="transmembrane region" description="Helical" evidence="9">
    <location>
        <begin position="20"/>
        <end position="49"/>
    </location>
</feature>
<keyword evidence="8 9" id="KW-0472">Membrane</keyword>
<evidence type="ECO:0000256" key="1">
    <source>
        <dbReference type="ARBA" id="ARBA00004127"/>
    </source>
</evidence>
<keyword evidence="5 9" id="KW-0812">Transmembrane</keyword>
<evidence type="ECO:0000256" key="10">
    <source>
        <dbReference type="SAM" id="MobiDB-lite"/>
    </source>
</evidence>